<comment type="caution">
    <text evidence="2">The sequence shown here is derived from an EMBL/GenBank/DDBJ whole genome shotgun (WGS) entry which is preliminary data.</text>
</comment>
<dbReference type="AlphaFoldDB" id="A0AAV7LH40"/>
<evidence type="ECO:0000313" key="2">
    <source>
        <dbReference type="EMBL" id="KAJ1090353.1"/>
    </source>
</evidence>
<dbReference type="Proteomes" id="UP001066276">
    <property type="component" value="Chromosome 11"/>
</dbReference>
<feature type="compositionally biased region" description="Low complexity" evidence="1">
    <location>
        <begin position="1"/>
        <end position="11"/>
    </location>
</feature>
<feature type="region of interest" description="Disordered" evidence="1">
    <location>
        <begin position="1"/>
        <end position="48"/>
    </location>
</feature>
<evidence type="ECO:0000313" key="3">
    <source>
        <dbReference type="Proteomes" id="UP001066276"/>
    </source>
</evidence>
<dbReference type="EMBL" id="JANPWB010000015">
    <property type="protein sequence ID" value="KAJ1090353.1"/>
    <property type="molecule type" value="Genomic_DNA"/>
</dbReference>
<protein>
    <submittedName>
        <fullName evidence="2">Uncharacterized protein</fullName>
    </submittedName>
</protein>
<name>A0AAV7LH40_PLEWA</name>
<gene>
    <name evidence="2" type="ORF">NDU88_003486</name>
</gene>
<organism evidence="2 3">
    <name type="scientific">Pleurodeles waltl</name>
    <name type="common">Iberian ribbed newt</name>
    <dbReference type="NCBI Taxonomy" id="8319"/>
    <lineage>
        <taxon>Eukaryota</taxon>
        <taxon>Metazoa</taxon>
        <taxon>Chordata</taxon>
        <taxon>Craniata</taxon>
        <taxon>Vertebrata</taxon>
        <taxon>Euteleostomi</taxon>
        <taxon>Amphibia</taxon>
        <taxon>Batrachia</taxon>
        <taxon>Caudata</taxon>
        <taxon>Salamandroidea</taxon>
        <taxon>Salamandridae</taxon>
        <taxon>Pleurodelinae</taxon>
        <taxon>Pleurodeles</taxon>
    </lineage>
</organism>
<accession>A0AAV7LH40</accession>
<keyword evidence="3" id="KW-1185">Reference proteome</keyword>
<reference evidence="2" key="1">
    <citation type="journal article" date="2022" name="bioRxiv">
        <title>Sequencing and chromosome-scale assembly of the giantPleurodeles waltlgenome.</title>
        <authorList>
            <person name="Brown T."/>
            <person name="Elewa A."/>
            <person name="Iarovenko S."/>
            <person name="Subramanian E."/>
            <person name="Araus A.J."/>
            <person name="Petzold A."/>
            <person name="Susuki M."/>
            <person name="Suzuki K.-i.T."/>
            <person name="Hayashi T."/>
            <person name="Toyoda A."/>
            <person name="Oliveira C."/>
            <person name="Osipova E."/>
            <person name="Leigh N.D."/>
            <person name="Simon A."/>
            <person name="Yun M.H."/>
        </authorList>
    </citation>
    <scope>NUCLEOTIDE SEQUENCE</scope>
    <source>
        <strain evidence="2">20211129_DDA</strain>
        <tissue evidence="2">Liver</tissue>
    </source>
</reference>
<proteinExistence type="predicted"/>
<sequence>MDHEPSAAQGRRQYRRRSSRDSASAGGGLEEESGERSTSRADHESGRAAGSRPLDFFCLFAASPLCFCICHQPPSFLAFPAHLTCLPPPYTASHRLTRYCTVFH</sequence>
<evidence type="ECO:0000256" key="1">
    <source>
        <dbReference type="SAM" id="MobiDB-lite"/>
    </source>
</evidence>
<feature type="compositionally biased region" description="Basic and acidic residues" evidence="1">
    <location>
        <begin position="34"/>
        <end position="46"/>
    </location>
</feature>